<organism evidence="2 3">
    <name type="scientific">Claviceps pusilla</name>
    <dbReference type="NCBI Taxonomy" id="123648"/>
    <lineage>
        <taxon>Eukaryota</taxon>
        <taxon>Fungi</taxon>
        <taxon>Dikarya</taxon>
        <taxon>Ascomycota</taxon>
        <taxon>Pezizomycotina</taxon>
        <taxon>Sordariomycetes</taxon>
        <taxon>Hypocreomycetidae</taxon>
        <taxon>Hypocreales</taxon>
        <taxon>Clavicipitaceae</taxon>
        <taxon>Claviceps</taxon>
    </lineage>
</organism>
<dbReference type="SFLD" id="SFLDS00003">
    <property type="entry name" value="Haloacid_Dehalogenase"/>
    <property type="match status" value="1"/>
</dbReference>
<accession>A0A9P7N731</accession>
<gene>
    <name evidence="2" type="ORF">E4U43_002104</name>
</gene>
<dbReference type="Gene3D" id="3.40.50.1000">
    <property type="entry name" value="HAD superfamily/HAD-like"/>
    <property type="match status" value="1"/>
</dbReference>
<dbReference type="PANTHER" id="PTHR17901">
    <property type="entry name" value="MAGNESIUM-DEPENDENT PHOSPHATASE 1 MDP1"/>
    <property type="match status" value="1"/>
</dbReference>
<dbReference type="InterPro" id="IPR036412">
    <property type="entry name" value="HAD-like_sf"/>
</dbReference>
<feature type="compositionally biased region" description="Basic and acidic residues" evidence="1">
    <location>
        <begin position="242"/>
        <end position="251"/>
    </location>
</feature>
<dbReference type="EMBL" id="SRPW01001723">
    <property type="protein sequence ID" value="KAG5999366.1"/>
    <property type="molecule type" value="Genomic_DNA"/>
</dbReference>
<dbReference type="GO" id="GO:0003993">
    <property type="term" value="F:acid phosphatase activity"/>
    <property type="evidence" value="ECO:0007669"/>
    <property type="project" value="TreeGrafter"/>
</dbReference>
<name>A0A9P7N731_9HYPO</name>
<dbReference type="InterPro" id="IPR023214">
    <property type="entry name" value="HAD_sf"/>
</dbReference>
<reference evidence="2" key="1">
    <citation type="journal article" date="2020" name="bioRxiv">
        <title>Whole genome comparisons of ergot fungi reveals the divergence and evolution of species within the genus Claviceps are the result of varying mechanisms driving genome evolution and host range expansion.</title>
        <authorList>
            <person name="Wyka S.A."/>
            <person name="Mondo S.J."/>
            <person name="Liu M."/>
            <person name="Dettman J."/>
            <person name="Nalam V."/>
            <person name="Broders K.D."/>
        </authorList>
    </citation>
    <scope>NUCLEOTIDE SEQUENCE</scope>
    <source>
        <strain evidence="2">CCC 602</strain>
    </source>
</reference>
<comment type="caution">
    <text evidence="2">The sequence shown here is derived from an EMBL/GenBank/DDBJ whole genome shotgun (WGS) entry which is preliminary data.</text>
</comment>
<feature type="region of interest" description="Disordered" evidence="1">
    <location>
        <begin position="230"/>
        <end position="251"/>
    </location>
</feature>
<dbReference type="PANTHER" id="PTHR17901:SF14">
    <property type="entry name" value="MAGNESIUM-DEPENDENT PHOSPHATASE 1"/>
    <property type="match status" value="1"/>
</dbReference>
<dbReference type="InterPro" id="IPR010036">
    <property type="entry name" value="MDP_1_eu_arc"/>
</dbReference>
<dbReference type="OrthoDB" id="2865258at2759"/>
<evidence type="ECO:0000256" key="1">
    <source>
        <dbReference type="SAM" id="MobiDB-lite"/>
    </source>
</evidence>
<dbReference type="SFLD" id="SFLDG01131">
    <property type="entry name" value="C1.5.2:_MDP_Like"/>
    <property type="match status" value="1"/>
</dbReference>
<dbReference type="Proteomes" id="UP000748025">
    <property type="component" value="Unassembled WGS sequence"/>
</dbReference>
<dbReference type="Pfam" id="PF12689">
    <property type="entry name" value="Acid_PPase"/>
    <property type="match status" value="1"/>
</dbReference>
<dbReference type="SFLD" id="SFLDG01129">
    <property type="entry name" value="C1.5:_HAD__Beta-PGM__Phosphata"/>
    <property type="match status" value="1"/>
</dbReference>
<dbReference type="AlphaFoldDB" id="A0A9P7N731"/>
<proteinExistence type="predicted"/>
<sequence>MARKLSKSFASPSSIMLSSTATSSSSAAANSSAILPSSLADPALALPKLIVFDLDYTLWPFWVDTHVSPPLKPSPTRTSAADKFGEDFALYADVPWILQLLPRAIGCDPSSSSAPNAPIKLGVASRTSAPQLARDLLKMLHLPPLEEGDKSRRAIDVFDGPMEIYPSSKIRHFEAIQKKTGIRFEDMLFFDDERRNAETERLGLTMWLVSDGLCWGEVEKGVEEWRRRRGFRTRSEGSVSGEQRRRDGISG</sequence>
<dbReference type="SUPFAM" id="SSF56784">
    <property type="entry name" value="HAD-like"/>
    <property type="match status" value="1"/>
</dbReference>
<evidence type="ECO:0000313" key="3">
    <source>
        <dbReference type="Proteomes" id="UP000748025"/>
    </source>
</evidence>
<evidence type="ECO:0000313" key="2">
    <source>
        <dbReference type="EMBL" id="KAG5999366.1"/>
    </source>
</evidence>
<evidence type="ECO:0008006" key="4">
    <source>
        <dbReference type="Google" id="ProtNLM"/>
    </source>
</evidence>
<keyword evidence="3" id="KW-1185">Reference proteome</keyword>
<protein>
    <recommendedName>
        <fullName evidence="4">Magnesium dependent phosphatase</fullName>
    </recommendedName>
</protein>
<dbReference type="NCBIfam" id="TIGR01685">
    <property type="entry name" value="MDP-1"/>
    <property type="match status" value="1"/>
</dbReference>